<comment type="similarity">
    <text evidence="1">Belongs to the LysR transcriptional regulatory family.</text>
</comment>
<dbReference type="PROSITE" id="PS50931">
    <property type="entry name" value="HTH_LYSR"/>
    <property type="match status" value="1"/>
</dbReference>
<evidence type="ECO:0000256" key="2">
    <source>
        <dbReference type="ARBA" id="ARBA00023015"/>
    </source>
</evidence>
<evidence type="ECO:0000256" key="3">
    <source>
        <dbReference type="ARBA" id="ARBA00023125"/>
    </source>
</evidence>
<evidence type="ECO:0000313" key="7">
    <source>
        <dbReference type="Proteomes" id="UP000661077"/>
    </source>
</evidence>
<evidence type="ECO:0000256" key="4">
    <source>
        <dbReference type="ARBA" id="ARBA00023163"/>
    </source>
</evidence>
<protein>
    <submittedName>
        <fullName evidence="6">LysR family transcriptional regulator</fullName>
    </submittedName>
</protein>
<evidence type="ECO:0000313" key="6">
    <source>
        <dbReference type="EMBL" id="MBM0107753.1"/>
    </source>
</evidence>
<dbReference type="InterPro" id="IPR036388">
    <property type="entry name" value="WH-like_DNA-bd_sf"/>
</dbReference>
<dbReference type="EMBL" id="JAEVLS010000005">
    <property type="protein sequence ID" value="MBM0107753.1"/>
    <property type="molecule type" value="Genomic_DNA"/>
</dbReference>
<dbReference type="SUPFAM" id="SSF53850">
    <property type="entry name" value="Periplasmic binding protein-like II"/>
    <property type="match status" value="1"/>
</dbReference>
<dbReference type="Proteomes" id="UP000661077">
    <property type="component" value="Unassembled WGS sequence"/>
</dbReference>
<dbReference type="InterPro" id="IPR000847">
    <property type="entry name" value="LysR_HTH_N"/>
</dbReference>
<dbReference type="PANTHER" id="PTHR30126:SF88">
    <property type="entry name" value="TRANSCRIPTIONAL REGULATOR-RELATED"/>
    <property type="match status" value="1"/>
</dbReference>
<proteinExistence type="inferred from homology"/>
<accession>A0ABS1X3F1</accession>
<reference evidence="6 7" key="1">
    <citation type="journal article" date="2021" name="Int. J. Syst. Evol. Microbiol.">
        <title>Steroidobacter gossypii sp. nov., isolated from soil of cotton cropping field.</title>
        <authorList>
            <person name="Huang R."/>
            <person name="Yang S."/>
            <person name="Zhen C."/>
            <person name="Liu W."/>
        </authorList>
    </citation>
    <scope>NUCLEOTIDE SEQUENCE [LARGE SCALE GENOMIC DNA]</scope>
    <source>
        <strain evidence="6 7">S1-65</strain>
    </source>
</reference>
<dbReference type="InterPro" id="IPR005119">
    <property type="entry name" value="LysR_subst-bd"/>
</dbReference>
<dbReference type="Gene3D" id="1.10.10.10">
    <property type="entry name" value="Winged helix-like DNA-binding domain superfamily/Winged helix DNA-binding domain"/>
    <property type="match status" value="1"/>
</dbReference>
<name>A0ABS1X3F1_9GAMM</name>
<keyword evidence="7" id="KW-1185">Reference proteome</keyword>
<keyword evidence="4" id="KW-0804">Transcription</keyword>
<feature type="domain" description="HTH lysR-type" evidence="5">
    <location>
        <begin position="6"/>
        <end position="63"/>
    </location>
</feature>
<evidence type="ECO:0000256" key="1">
    <source>
        <dbReference type="ARBA" id="ARBA00009437"/>
    </source>
</evidence>
<dbReference type="SUPFAM" id="SSF46785">
    <property type="entry name" value="Winged helix' DNA-binding domain"/>
    <property type="match status" value="1"/>
</dbReference>
<dbReference type="InterPro" id="IPR036390">
    <property type="entry name" value="WH_DNA-bd_sf"/>
</dbReference>
<dbReference type="PANTHER" id="PTHR30126">
    <property type="entry name" value="HTH-TYPE TRANSCRIPTIONAL REGULATOR"/>
    <property type="match status" value="1"/>
</dbReference>
<keyword evidence="3" id="KW-0238">DNA-binding</keyword>
<comment type="caution">
    <text evidence="6">The sequence shown here is derived from an EMBL/GenBank/DDBJ whole genome shotgun (WGS) entry which is preliminary data.</text>
</comment>
<gene>
    <name evidence="6" type="ORF">JM946_23660</name>
</gene>
<sequence length="313" mass="34719">MRLPHISLEQWRCLVAVVEAGGYAQAAAALHKSQSSVTYAVQKLESTLQVRAFEIEGRKAKLTPTGEMLYRRGRLLLEDADAIERAASRASAGWEAEITIAVEILFPNWLMFQCLDRFGQESPQTRIEWYETVLEGTPEALRTGKADLGIMGKPPAGMPGELLLTVPFLPVAHPDHELHKLGRPVEYRDLRKHRHIVVRDTSVKRDKRAATLDASRRWTVSNMSTSIGAVSRGYGFAWLPEDKIRSELQNGELKALNMRDMRSALQPLYLVFADRDGAGPGTLRLAEIIREVVKSACLAAGHKQAGEAEDGGK</sequence>
<evidence type="ECO:0000259" key="5">
    <source>
        <dbReference type="PROSITE" id="PS50931"/>
    </source>
</evidence>
<dbReference type="Pfam" id="PF03466">
    <property type="entry name" value="LysR_substrate"/>
    <property type="match status" value="1"/>
</dbReference>
<dbReference type="Pfam" id="PF00126">
    <property type="entry name" value="HTH_1"/>
    <property type="match status" value="1"/>
</dbReference>
<dbReference type="Gene3D" id="3.40.190.290">
    <property type="match status" value="1"/>
</dbReference>
<keyword evidence="2" id="KW-0805">Transcription regulation</keyword>
<organism evidence="6 7">
    <name type="scientific">Steroidobacter gossypii</name>
    <dbReference type="NCBI Taxonomy" id="2805490"/>
    <lineage>
        <taxon>Bacteria</taxon>
        <taxon>Pseudomonadati</taxon>
        <taxon>Pseudomonadota</taxon>
        <taxon>Gammaproteobacteria</taxon>
        <taxon>Steroidobacterales</taxon>
        <taxon>Steroidobacteraceae</taxon>
        <taxon>Steroidobacter</taxon>
    </lineage>
</organism>